<dbReference type="PANTHER" id="PTHR32502">
    <property type="entry name" value="N-ACETYLGALACTOSAMINE PERMEASE II COMPONENT-RELATED"/>
    <property type="match status" value="1"/>
</dbReference>
<name>A0ABT4BXN3_9LACT</name>
<keyword evidence="6 9" id="KW-0812">Transmembrane</keyword>
<dbReference type="PANTHER" id="PTHR32502:SF8">
    <property type="entry name" value="N-ACETYLGALACTOSAMINE PERMEASE IIC COMPONENT 1"/>
    <property type="match status" value="1"/>
</dbReference>
<keyword evidence="8 9" id="KW-0472">Membrane</keyword>
<keyword evidence="5" id="KW-0598">Phosphotransferase system</keyword>
<dbReference type="PROSITE" id="PS51106">
    <property type="entry name" value="PTS_EIIC_TYPE_4"/>
    <property type="match status" value="1"/>
</dbReference>
<evidence type="ECO:0000313" key="10">
    <source>
        <dbReference type="EMBL" id="MCY3025024.1"/>
    </source>
</evidence>
<evidence type="ECO:0000256" key="9">
    <source>
        <dbReference type="SAM" id="Phobius"/>
    </source>
</evidence>
<dbReference type="Proteomes" id="UP001072007">
    <property type="component" value="Unassembled WGS sequence"/>
</dbReference>
<evidence type="ECO:0000256" key="1">
    <source>
        <dbReference type="ARBA" id="ARBA00004651"/>
    </source>
</evidence>
<dbReference type="InterPro" id="IPR004700">
    <property type="entry name" value="PTS_IIC_man"/>
</dbReference>
<reference evidence="10" key="1">
    <citation type="submission" date="2024-05" db="EMBL/GenBank/DDBJ databases">
        <title>Aerococcus urinae taxonomy study.</title>
        <authorList>
            <person name="Christensen J."/>
            <person name="Senneby E."/>
        </authorList>
    </citation>
    <scope>NUCLEOTIDE SEQUENCE</scope>
    <source>
        <strain evidence="10">CDC-3352-U95</strain>
    </source>
</reference>
<sequence>MIQALLIAIWAGLCAIDDIGTQMLRRPLLIAPIIGLIMGDIPTSLLIGASLEVLWMGMGNVGAYSAPDIISGTAIGTALGIASGGVATAVAVAVPTSLLSQQLLILYRSSIVYLNPIAEKIAESGNFKKVFRINYIPMCIAFLIRAVPTFIAVYLGAGVIDQIVNALPAELMSGLSVAGKIIPAVGVSLLMLMMIKKANLWVFLIAGFALAVYLKLSVLAITLLALPIALVYDMASNGNKTEKVSTASLYDEEDYDL</sequence>
<evidence type="ECO:0000313" key="11">
    <source>
        <dbReference type="Proteomes" id="UP001072007"/>
    </source>
</evidence>
<dbReference type="RefSeq" id="WP_064293022.1">
    <property type="nucleotide sequence ID" value="NZ_CP127213.1"/>
</dbReference>
<keyword evidence="4 10" id="KW-0762">Sugar transport</keyword>
<evidence type="ECO:0000256" key="8">
    <source>
        <dbReference type="ARBA" id="ARBA00023136"/>
    </source>
</evidence>
<keyword evidence="3" id="KW-1003">Cell membrane</keyword>
<keyword evidence="11" id="KW-1185">Reference proteome</keyword>
<feature type="transmembrane region" description="Helical" evidence="9">
    <location>
        <begin position="69"/>
        <end position="94"/>
    </location>
</feature>
<proteinExistence type="predicted"/>
<protein>
    <submittedName>
        <fullName evidence="10">PTS sugar transporter subunit IIC</fullName>
    </submittedName>
</protein>
<gene>
    <name evidence="10" type="ORF">ODY23_01690</name>
</gene>
<accession>A0ABT4BXN3</accession>
<evidence type="ECO:0000256" key="5">
    <source>
        <dbReference type="ARBA" id="ARBA00022683"/>
    </source>
</evidence>
<keyword evidence="2" id="KW-0813">Transport</keyword>
<organism evidence="10 11">
    <name type="scientific">Aerococcus loyolae</name>
    <dbReference type="NCBI Taxonomy" id="2976809"/>
    <lineage>
        <taxon>Bacteria</taxon>
        <taxon>Bacillati</taxon>
        <taxon>Bacillota</taxon>
        <taxon>Bacilli</taxon>
        <taxon>Lactobacillales</taxon>
        <taxon>Aerococcaceae</taxon>
        <taxon>Aerococcus</taxon>
    </lineage>
</organism>
<evidence type="ECO:0000256" key="6">
    <source>
        <dbReference type="ARBA" id="ARBA00022692"/>
    </source>
</evidence>
<evidence type="ECO:0000256" key="2">
    <source>
        <dbReference type="ARBA" id="ARBA00022448"/>
    </source>
</evidence>
<comment type="caution">
    <text evidence="10">The sequence shown here is derived from an EMBL/GenBank/DDBJ whole genome shotgun (WGS) entry which is preliminary data.</text>
</comment>
<evidence type="ECO:0000256" key="4">
    <source>
        <dbReference type="ARBA" id="ARBA00022597"/>
    </source>
</evidence>
<feature type="transmembrane region" description="Helical" evidence="9">
    <location>
        <begin position="202"/>
        <end position="232"/>
    </location>
</feature>
<evidence type="ECO:0000256" key="7">
    <source>
        <dbReference type="ARBA" id="ARBA00022989"/>
    </source>
</evidence>
<dbReference type="Pfam" id="PF03609">
    <property type="entry name" value="EII-Sor"/>
    <property type="match status" value="1"/>
</dbReference>
<dbReference type="GeneID" id="86970193"/>
<feature type="transmembrane region" description="Helical" evidence="9">
    <location>
        <begin position="177"/>
        <end position="195"/>
    </location>
</feature>
<feature type="transmembrane region" description="Helical" evidence="9">
    <location>
        <begin position="28"/>
        <end position="49"/>
    </location>
</feature>
<keyword evidence="7 9" id="KW-1133">Transmembrane helix</keyword>
<feature type="transmembrane region" description="Helical" evidence="9">
    <location>
        <begin position="135"/>
        <end position="157"/>
    </location>
</feature>
<evidence type="ECO:0000256" key="3">
    <source>
        <dbReference type="ARBA" id="ARBA00022475"/>
    </source>
</evidence>
<comment type="subcellular location">
    <subcellularLocation>
        <location evidence="1">Cell membrane</location>
        <topology evidence="1">Multi-pass membrane protein</topology>
    </subcellularLocation>
</comment>
<dbReference type="InterPro" id="IPR050303">
    <property type="entry name" value="GatZ_KbaZ_carbometab"/>
</dbReference>
<dbReference type="EMBL" id="JAOTMD010000002">
    <property type="protein sequence ID" value="MCY3025024.1"/>
    <property type="molecule type" value="Genomic_DNA"/>
</dbReference>